<dbReference type="Proteomes" id="UP000277300">
    <property type="component" value="Unassembled WGS sequence"/>
</dbReference>
<organism evidence="2 3">
    <name type="scientific">Phytophthora kernoviae</name>
    <dbReference type="NCBI Taxonomy" id="325452"/>
    <lineage>
        <taxon>Eukaryota</taxon>
        <taxon>Sar</taxon>
        <taxon>Stramenopiles</taxon>
        <taxon>Oomycota</taxon>
        <taxon>Peronosporomycetes</taxon>
        <taxon>Peronosporales</taxon>
        <taxon>Peronosporaceae</taxon>
        <taxon>Phytophthora</taxon>
    </lineage>
</organism>
<reference evidence="3 4" key="1">
    <citation type="submission" date="2018-07" db="EMBL/GenBank/DDBJ databases">
        <title>Genome sequencing of oomycete isolates from Chile give support for New Zealand origin for Phytophthora kernoviae and make available the first Nothophytophthora sp. genome.</title>
        <authorList>
            <person name="Studholme D.J."/>
            <person name="Sanfuentes E."/>
            <person name="Panda P."/>
            <person name="Hill R."/>
            <person name="Sambles C."/>
            <person name="Grant M."/>
            <person name="Williams N.M."/>
            <person name="Mcdougal R.L."/>
        </authorList>
    </citation>
    <scope>NUCLEOTIDE SEQUENCE [LARGE SCALE GENOMIC DNA]</scope>
    <source>
        <strain evidence="2">Chile6</strain>
        <strain evidence="1">Chile7</strain>
    </source>
</reference>
<protein>
    <submittedName>
        <fullName evidence="2">Uncharacterized protein</fullName>
    </submittedName>
</protein>
<comment type="caution">
    <text evidence="2">The sequence shown here is derived from an EMBL/GenBank/DDBJ whole genome shotgun (WGS) entry which is preliminary data.</text>
</comment>
<evidence type="ECO:0000313" key="3">
    <source>
        <dbReference type="Proteomes" id="UP000277300"/>
    </source>
</evidence>
<proteinExistence type="predicted"/>
<evidence type="ECO:0000313" key="2">
    <source>
        <dbReference type="EMBL" id="RLN60384.1"/>
    </source>
</evidence>
<gene>
    <name evidence="1" type="ORF">BBJ29_003260</name>
    <name evidence="2" type="ORF">BBP00_00006015</name>
</gene>
<dbReference type="Proteomes" id="UP000284657">
    <property type="component" value="Unassembled WGS sequence"/>
</dbReference>
<dbReference type="OrthoDB" id="89347at2759"/>
<accession>A0A3F2RM89</accession>
<evidence type="ECO:0000313" key="4">
    <source>
        <dbReference type="Proteomes" id="UP000284657"/>
    </source>
</evidence>
<dbReference type="AlphaFoldDB" id="A0A3F2RM89"/>
<evidence type="ECO:0000313" key="1">
    <source>
        <dbReference type="EMBL" id="RLN46969.1"/>
    </source>
</evidence>
<sequence>MEPMRSYGDSPTGYESGIIKDSELLSPPILESIVFGVTVQWDPKSISAFVEVANSTVVAMDPPSWVTQPRGQITDTGFMSDVMSCLLEVAGGLNRENDLAPNTFLQSFSIMNRFGHIEADPFVQTCMAKLKPGAYFAAIFVRYECPGFGIQSARMSGPPRPSRQVFQ</sequence>
<dbReference type="EMBL" id="MBDO02000191">
    <property type="protein sequence ID" value="RLN60384.1"/>
    <property type="molecule type" value="Genomic_DNA"/>
</dbReference>
<dbReference type="EMBL" id="MBAD02002520">
    <property type="protein sequence ID" value="RLN46969.1"/>
    <property type="molecule type" value="Genomic_DNA"/>
</dbReference>
<name>A0A3F2RM89_9STRA</name>